<protein>
    <submittedName>
        <fullName evidence="2">Leucine Rich repeats (2 copies)</fullName>
    </submittedName>
</protein>
<dbReference type="SMART" id="SM00367">
    <property type="entry name" value="LRR_CC"/>
    <property type="match status" value="5"/>
</dbReference>
<feature type="region of interest" description="Disordered" evidence="1">
    <location>
        <begin position="27"/>
        <end position="46"/>
    </location>
</feature>
<reference evidence="2 3" key="1">
    <citation type="submission" date="2019-02" db="EMBL/GenBank/DDBJ databases">
        <title>Deep-cultivation of Planctomycetes and their phenomic and genomic characterization uncovers novel biology.</title>
        <authorList>
            <person name="Wiegand S."/>
            <person name="Jogler M."/>
            <person name="Boedeker C."/>
            <person name="Pinto D."/>
            <person name="Vollmers J."/>
            <person name="Rivas-Marin E."/>
            <person name="Kohn T."/>
            <person name="Peeters S.H."/>
            <person name="Heuer A."/>
            <person name="Rast P."/>
            <person name="Oberbeckmann S."/>
            <person name="Bunk B."/>
            <person name="Jeske O."/>
            <person name="Meyerdierks A."/>
            <person name="Storesund J.E."/>
            <person name="Kallscheuer N."/>
            <person name="Luecker S."/>
            <person name="Lage O.M."/>
            <person name="Pohl T."/>
            <person name="Merkel B.J."/>
            <person name="Hornburger P."/>
            <person name="Mueller R.-W."/>
            <person name="Bruemmer F."/>
            <person name="Labrenz M."/>
            <person name="Spormann A.M."/>
            <person name="Op den Camp H."/>
            <person name="Overmann J."/>
            <person name="Amann R."/>
            <person name="Jetten M.S.M."/>
            <person name="Mascher T."/>
            <person name="Medema M.H."/>
            <person name="Devos D.P."/>
            <person name="Kaster A.-K."/>
            <person name="Ovreas L."/>
            <person name="Rohde M."/>
            <person name="Galperin M.Y."/>
            <person name="Jogler C."/>
        </authorList>
    </citation>
    <scope>NUCLEOTIDE SEQUENCE [LARGE SCALE GENOMIC DNA]</scope>
    <source>
        <strain evidence="2 3">Mal33</strain>
    </source>
</reference>
<dbReference type="GO" id="GO:0019005">
    <property type="term" value="C:SCF ubiquitin ligase complex"/>
    <property type="evidence" value="ECO:0007669"/>
    <property type="project" value="TreeGrafter"/>
</dbReference>
<sequence>MTFVRTIPTLLLTLLLLSGCKKQEVAQPNNEPAEAPAPAAAAEPTPDDAEVVAAIEAAGGVTVKKKGENIVELDLRGLFPDAAEDQADEFAWVAGLPKLQKILARGPGVTLEAVEKLKAHPELKVIGFDNCTQVGDEAVAVLVTLPKLADVDLIKSEITDESLKTLAGCDTIRQIRIARTKVTDAGIKSLEAAKQLELLDLLECSLLTNECATSVGKLTKMRNVRLPNAVDDSGLAQLTDLNNLVALGLQYCRVGPEGIKHLVGLKELKEINLYGASKVDDEVIPLLAQLPKLQKVRARETSIRGENAAAFADMKALRDLDLSESPVQDAVFEHLAKLPNLENLNLWNTEATEEGIAQLKGMTQLKQLNLDNLGDAISDDCLDTIATMTNLELLHLGGTGVTDEGMPKLYGLKKLKRLFITRTYVIEKSTVEALKQELPQAKIEW</sequence>
<evidence type="ECO:0000313" key="3">
    <source>
        <dbReference type="Proteomes" id="UP000316770"/>
    </source>
</evidence>
<dbReference type="SUPFAM" id="SSF52047">
    <property type="entry name" value="RNI-like"/>
    <property type="match status" value="1"/>
</dbReference>
<feature type="compositionally biased region" description="Low complexity" evidence="1">
    <location>
        <begin position="28"/>
        <end position="44"/>
    </location>
</feature>
<dbReference type="InterPro" id="IPR032675">
    <property type="entry name" value="LRR_dom_sf"/>
</dbReference>
<dbReference type="Gene3D" id="3.80.10.10">
    <property type="entry name" value="Ribonuclease Inhibitor"/>
    <property type="match status" value="3"/>
</dbReference>
<dbReference type="Pfam" id="PF13516">
    <property type="entry name" value="LRR_6"/>
    <property type="match status" value="1"/>
</dbReference>
<dbReference type="EMBL" id="CP036318">
    <property type="protein sequence ID" value="QDV55268.1"/>
    <property type="molecule type" value="Genomic_DNA"/>
</dbReference>
<dbReference type="PROSITE" id="PS51257">
    <property type="entry name" value="PROKAR_LIPOPROTEIN"/>
    <property type="match status" value="1"/>
</dbReference>
<organism evidence="2 3">
    <name type="scientific">Rosistilla oblonga</name>
    <dbReference type="NCBI Taxonomy" id="2527990"/>
    <lineage>
        <taxon>Bacteria</taxon>
        <taxon>Pseudomonadati</taxon>
        <taxon>Planctomycetota</taxon>
        <taxon>Planctomycetia</taxon>
        <taxon>Pirellulales</taxon>
        <taxon>Pirellulaceae</taxon>
        <taxon>Rosistilla</taxon>
    </lineage>
</organism>
<dbReference type="GO" id="GO:0031146">
    <property type="term" value="P:SCF-dependent proteasomal ubiquitin-dependent protein catabolic process"/>
    <property type="evidence" value="ECO:0007669"/>
    <property type="project" value="TreeGrafter"/>
</dbReference>
<dbReference type="PANTHER" id="PTHR13318">
    <property type="entry name" value="PARTNER OF PAIRED, ISOFORM B-RELATED"/>
    <property type="match status" value="1"/>
</dbReference>
<proteinExistence type="predicted"/>
<keyword evidence="3" id="KW-1185">Reference proteome</keyword>
<gene>
    <name evidence="2" type="ORF">Mal33_12380</name>
</gene>
<accession>A0A518IQ99</accession>
<dbReference type="Proteomes" id="UP000316770">
    <property type="component" value="Chromosome"/>
</dbReference>
<evidence type="ECO:0000313" key="2">
    <source>
        <dbReference type="EMBL" id="QDV55268.1"/>
    </source>
</evidence>
<dbReference type="RefSeq" id="WP_145283060.1">
    <property type="nucleotide sequence ID" value="NZ_CP036318.1"/>
</dbReference>
<dbReference type="InterPro" id="IPR001611">
    <property type="entry name" value="Leu-rich_rpt"/>
</dbReference>
<name>A0A518IQ99_9BACT</name>
<evidence type="ECO:0000256" key="1">
    <source>
        <dbReference type="SAM" id="MobiDB-lite"/>
    </source>
</evidence>
<dbReference type="AlphaFoldDB" id="A0A518IQ99"/>
<dbReference type="InterPro" id="IPR006553">
    <property type="entry name" value="Leu-rich_rpt_Cys-con_subtyp"/>
</dbReference>